<dbReference type="PANTHER" id="PTHR11601:SF34">
    <property type="entry name" value="CYSTEINE DESULFURASE"/>
    <property type="match status" value="1"/>
</dbReference>
<evidence type="ECO:0000259" key="8">
    <source>
        <dbReference type="Pfam" id="PF00266"/>
    </source>
</evidence>
<comment type="similarity">
    <text evidence="2">Belongs to the class-V pyridoxal-phosphate-dependent aminotransferase family. NifS/IscS subfamily.</text>
</comment>
<keyword evidence="6" id="KW-0408">Iron</keyword>
<dbReference type="InterPro" id="IPR015424">
    <property type="entry name" value="PyrdxlP-dep_Trfase"/>
</dbReference>
<protein>
    <submittedName>
        <fullName evidence="9">Unannotated protein</fullName>
    </submittedName>
</protein>
<dbReference type="InterPro" id="IPR016454">
    <property type="entry name" value="Cysteine_dSase"/>
</dbReference>
<evidence type="ECO:0000256" key="2">
    <source>
        <dbReference type="ARBA" id="ARBA00006490"/>
    </source>
</evidence>
<evidence type="ECO:0000256" key="1">
    <source>
        <dbReference type="ARBA" id="ARBA00001933"/>
    </source>
</evidence>
<dbReference type="Gene3D" id="3.40.640.10">
    <property type="entry name" value="Type I PLP-dependent aspartate aminotransferase-like (Major domain)"/>
    <property type="match status" value="1"/>
</dbReference>
<dbReference type="Pfam" id="PF00266">
    <property type="entry name" value="Aminotran_5"/>
    <property type="match status" value="1"/>
</dbReference>
<keyword evidence="3" id="KW-0808">Transferase</keyword>
<evidence type="ECO:0000256" key="3">
    <source>
        <dbReference type="ARBA" id="ARBA00022679"/>
    </source>
</evidence>
<dbReference type="GO" id="GO:0016740">
    <property type="term" value="F:transferase activity"/>
    <property type="evidence" value="ECO:0007669"/>
    <property type="project" value="UniProtKB-KW"/>
</dbReference>
<evidence type="ECO:0000313" key="9">
    <source>
        <dbReference type="EMBL" id="CAB4548209.1"/>
    </source>
</evidence>
<dbReference type="PIRSF" id="PIRSF005572">
    <property type="entry name" value="NifS"/>
    <property type="match status" value="1"/>
</dbReference>
<accession>A0A6J6CCU5</accession>
<evidence type="ECO:0000313" key="10">
    <source>
        <dbReference type="EMBL" id="CAB4732681.1"/>
    </source>
</evidence>
<evidence type="ECO:0000256" key="5">
    <source>
        <dbReference type="ARBA" id="ARBA00022898"/>
    </source>
</evidence>
<dbReference type="InterPro" id="IPR015422">
    <property type="entry name" value="PyrdxlP-dep_Trfase_small"/>
</dbReference>
<dbReference type="Gene3D" id="3.90.1150.10">
    <property type="entry name" value="Aspartate Aminotransferase, domain 1"/>
    <property type="match status" value="1"/>
</dbReference>
<proteinExistence type="inferred from homology"/>
<dbReference type="Gene3D" id="1.10.260.50">
    <property type="match status" value="1"/>
</dbReference>
<feature type="domain" description="Aminotransferase class V" evidence="8">
    <location>
        <begin position="24"/>
        <end position="380"/>
    </location>
</feature>
<evidence type="ECO:0000256" key="7">
    <source>
        <dbReference type="ARBA" id="ARBA00023014"/>
    </source>
</evidence>
<keyword evidence="4" id="KW-0479">Metal-binding</keyword>
<keyword evidence="7" id="KW-0411">Iron-sulfur</keyword>
<dbReference type="AlphaFoldDB" id="A0A6J6CCU5"/>
<evidence type="ECO:0000256" key="4">
    <source>
        <dbReference type="ARBA" id="ARBA00022723"/>
    </source>
</evidence>
<dbReference type="EMBL" id="CAEZYU010000012">
    <property type="protein sequence ID" value="CAB4732681.1"/>
    <property type="molecule type" value="Genomic_DNA"/>
</dbReference>
<dbReference type="SUPFAM" id="SSF53383">
    <property type="entry name" value="PLP-dependent transferases"/>
    <property type="match status" value="1"/>
</dbReference>
<organism evidence="9">
    <name type="scientific">freshwater metagenome</name>
    <dbReference type="NCBI Taxonomy" id="449393"/>
    <lineage>
        <taxon>unclassified sequences</taxon>
        <taxon>metagenomes</taxon>
        <taxon>ecological metagenomes</taxon>
    </lineage>
</organism>
<evidence type="ECO:0000256" key="6">
    <source>
        <dbReference type="ARBA" id="ARBA00023004"/>
    </source>
</evidence>
<reference evidence="9" key="1">
    <citation type="submission" date="2020-05" db="EMBL/GenBank/DDBJ databases">
        <authorList>
            <person name="Chiriac C."/>
            <person name="Salcher M."/>
            <person name="Ghai R."/>
            <person name="Kavagutti S V."/>
        </authorList>
    </citation>
    <scope>NUCLEOTIDE SEQUENCE</scope>
</reference>
<comment type="cofactor">
    <cofactor evidence="1">
        <name>pyridoxal 5'-phosphate</name>
        <dbReference type="ChEBI" id="CHEBI:597326"/>
    </cofactor>
</comment>
<keyword evidence="5" id="KW-0663">Pyridoxal phosphate</keyword>
<gene>
    <name evidence="9" type="ORF">UFOPK1358_01444</name>
    <name evidence="10" type="ORF">UFOPK2766_00424</name>
</gene>
<dbReference type="InterPro" id="IPR015421">
    <property type="entry name" value="PyrdxlP-dep_Trfase_major"/>
</dbReference>
<dbReference type="GO" id="GO:0046872">
    <property type="term" value="F:metal ion binding"/>
    <property type="evidence" value="ECO:0007669"/>
    <property type="project" value="UniProtKB-KW"/>
</dbReference>
<name>A0A6J6CCU5_9ZZZZ</name>
<dbReference type="PANTHER" id="PTHR11601">
    <property type="entry name" value="CYSTEINE DESULFURYLASE FAMILY MEMBER"/>
    <property type="match status" value="1"/>
</dbReference>
<dbReference type="InterPro" id="IPR000192">
    <property type="entry name" value="Aminotrans_V_dom"/>
</dbReference>
<sequence length="395" mass="42144">MTTASQRSTANPKPCCDCLPVRSYLDHASTSPVRPSAVAAMTEWFGGSGADPSRLHVEGLKSRVELETAREQIAALLGARPREVVFTSGATESIAAASFGAVHRAATRKDSQVPHVVYSAVEHSAVREWAERGAHSQVGVDQLGRVDPEELLGAVTEATALLHLQWGNHEVGTLQPVNEVAERCQSLDVLLHVDAAQAAGRVPIDFASLGADLMSVSAHKFGGPPGVGALLIRRGLRIDPLLLGGEQERARRGGMENLPAILGFAAAAQECRERLDQESARSRQQTDRVMDWASKYPGVEVLGDPVDRLPHILCLSIVGFEPQPVLLGLDRAGIAVHSGSSCSSESLEPSPILQAMGADAAHSLRVSVGWNTRSSDIDHLLEALPQVIADLRKLR</sequence>
<dbReference type="EMBL" id="CAEZSF010000159">
    <property type="protein sequence ID" value="CAB4548209.1"/>
    <property type="molecule type" value="Genomic_DNA"/>
</dbReference>
<dbReference type="GO" id="GO:0051536">
    <property type="term" value="F:iron-sulfur cluster binding"/>
    <property type="evidence" value="ECO:0007669"/>
    <property type="project" value="UniProtKB-KW"/>
</dbReference>